<accession>A0A5J4L0L6</accession>
<dbReference type="AlphaFoldDB" id="A0A5J4L0L6"/>
<sequence length="40" mass="4768">MPIQIPLILPLQKIITKNTLQFKGKVIYYKNKSRLREIIN</sequence>
<reference evidence="1" key="1">
    <citation type="submission" date="2019-10" db="EMBL/GenBank/DDBJ databases">
        <title>Metagenomic sequencing of thiosulfate-disproportionating enrichment culture.</title>
        <authorList>
            <person name="Umezawa K."/>
            <person name="Kojima H."/>
            <person name="Fukui M."/>
        </authorList>
    </citation>
    <scope>NUCLEOTIDE SEQUENCE</scope>
    <source>
        <strain evidence="1">45J</strain>
    </source>
</reference>
<protein>
    <submittedName>
        <fullName evidence="1">Uncharacterized protein</fullName>
    </submittedName>
</protein>
<organism evidence="1">
    <name type="scientific">hot springs metagenome</name>
    <dbReference type="NCBI Taxonomy" id="433727"/>
    <lineage>
        <taxon>unclassified sequences</taxon>
        <taxon>metagenomes</taxon>
        <taxon>ecological metagenomes</taxon>
    </lineage>
</organism>
<name>A0A5J4L0L6_9ZZZZ</name>
<evidence type="ECO:0000313" key="1">
    <source>
        <dbReference type="EMBL" id="GER92321.1"/>
    </source>
</evidence>
<comment type="caution">
    <text evidence="1">The sequence shown here is derived from an EMBL/GenBank/DDBJ whole genome shotgun (WGS) entry which is preliminary data.</text>
</comment>
<proteinExistence type="predicted"/>
<dbReference type="EMBL" id="BLAB01000001">
    <property type="protein sequence ID" value="GER92321.1"/>
    <property type="molecule type" value="Genomic_DNA"/>
</dbReference>
<gene>
    <name evidence="1" type="ORF">A45J_0036</name>
</gene>